<protein>
    <recommendedName>
        <fullName evidence="2">VWFA domain-containing protein</fullName>
    </recommendedName>
</protein>
<dbReference type="OrthoDB" id="9449012at2759"/>
<dbReference type="Proteomes" id="UP001152747">
    <property type="component" value="Unassembled WGS sequence"/>
</dbReference>
<dbReference type="Pfam" id="PF25462">
    <property type="entry name" value="Beta-barrel_INTS6"/>
    <property type="match status" value="1"/>
</dbReference>
<feature type="compositionally biased region" description="Low complexity" evidence="1">
    <location>
        <begin position="748"/>
        <end position="763"/>
    </location>
</feature>
<dbReference type="FunFam" id="3.40.50.410:FF:000010">
    <property type="entry name" value="Integrator complex subunit 6 like"/>
    <property type="match status" value="1"/>
</dbReference>
<name>A0A9P1N1Z6_9PELO</name>
<dbReference type="CDD" id="cd00198">
    <property type="entry name" value="vWFA"/>
    <property type="match status" value="1"/>
</dbReference>
<dbReference type="Pfam" id="PF13519">
    <property type="entry name" value="VWA_2"/>
    <property type="match status" value="1"/>
</dbReference>
<evidence type="ECO:0000259" key="2">
    <source>
        <dbReference type="PROSITE" id="PS50234"/>
    </source>
</evidence>
<dbReference type="PANTHER" id="PTHR12957">
    <property type="entry name" value="DEAD/H BOX POLYPEPTIDE 26/DICE1-RELATED"/>
    <property type="match status" value="1"/>
</dbReference>
<feature type="region of interest" description="Disordered" evidence="1">
    <location>
        <begin position="737"/>
        <end position="763"/>
    </location>
</feature>
<gene>
    <name evidence="3" type="ORF">CAMP_LOCUS11132</name>
</gene>
<dbReference type="PROSITE" id="PS50234">
    <property type="entry name" value="VWFA"/>
    <property type="match status" value="1"/>
</dbReference>
<dbReference type="SUPFAM" id="SSF53300">
    <property type="entry name" value="vWA-like"/>
    <property type="match status" value="1"/>
</dbReference>
<keyword evidence="4" id="KW-1185">Reference proteome</keyword>
<dbReference type="GO" id="GO:0034472">
    <property type="term" value="P:snRNA 3'-end processing"/>
    <property type="evidence" value="ECO:0007669"/>
    <property type="project" value="TreeGrafter"/>
</dbReference>
<accession>A0A9P1N1Z6</accession>
<dbReference type="GO" id="GO:0032039">
    <property type="term" value="C:integrator complex"/>
    <property type="evidence" value="ECO:0007669"/>
    <property type="project" value="TreeGrafter"/>
</dbReference>
<organism evidence="3 4">
    <name type="scientific">Caenorhabditis angaria</name>
    <dbReference type="NCBI Taxonomy" id="860376"/>
    <lineage>
        <taxon>Eukaryota</taxon>
        <taxon>Metazoa</taxon>
        <taxon>Ecdysozoa</taxon>
        <taxon>Nematoda</taxon>
        <taxon>Chromadorea</taxon>
        <taxon>Rhabditida</taxon>
        <taxon>Rhabditina</taxon>
        <taxon>Rhabditomorpha</taxon>
        <taxon>Rhabditoidea</taxon>
        <taxon>Rhabditidae</taxon>
        <taxon>Peloderinae</taxon>
        <taxon>Caenorhabditis</taxon>
    </lineage>
</organism>
<proteinExistence type="predicted"/>
<evidence type="ECO:0000256" key="1">
    <source>
        <dbReference type="SAM" id="MobiDB-lite"/>
    </source>
</evidence>
<sequence>MPCCIVFILDTSGSMSTRANTHFSFFDMAKNYIETFIKGRTKNDGRAAIGRDGDRYFLLTTSSKYPANVKVLGEKAPTPILEEMKKIPLPVGNHPVHPAILDAFRLMHVNRAMTGIDAYGCGRAPQNTEQVLIILLTDGSGVATIPNNFKLLFDPPSLGSEMTQEAYRWDQKLFSVVFRIPSTPYKPTNSQLLTIDIDLPNIEKLCAATGGRSFSILSTRQINNSVDQILNFVLAHRIGVRFDCLNTIAGKQTSDEVSKLRAKFKKISEKRPVTNLISRITPQGRPVTCHWQIPESFFPVKNMEALPPRTAHPIILIGTEAISLNFCYDIFVDRLELEPCGVTEIVMDLLKKRPEFAIPAYISNSSSQGGNNIPFGCLRLNPDCSGVYLMLMPFNYPIFSQLVDDLKIDPNIVMNNQWKMKLDSYIHNIPFYCLSTTRKVLEKFKVKCDVNSSMSNTYAISLLNNLNRLKNKGKEEYDAVALAAKLGESKGIRMWNSNIKIERITSRTGIFGLCEIENDEEEFEETEPPELKPQFSGDSYVQLYGPGVADPELDTIYRSPWSSGIDEMVAKLNKMQANVDLMFEPSKVTLLDMARVGIKPRFNNLEELHNLPLKTMGEYEPYQTARVKYYGQPMKKIEEEKERTHAFGNPYKLKSFGTGIDEIVDSAVTDNNSKREGKREREGGVRGGPPRKKRGPLGVDAFDNWRIRRSISSGSSVADSSILDDLLMDVATTSNGESSVVHTNGFTNSESESESASSNGQNGSVDELAEMLSVIVEPSAKKEVPQINGKMHKNGLSPPLATNNLKYIKLSPEDLKTRKLLIAQTVRKPANKRAFEEIVQQTLGLSRECAETLIRFAVRESKRFKQKQLTDQLEKQLG</sequence>
<evidence type="ECO:0000313" key="4">
    <source>
        <dbReference type="Proteomes" id="UP001152747"/>
    </source>
</evidence>
<dbReference type="AlphaFoldDB" id="A0A9P1N1Z6"/>
<dbReference type="PANTHER" id="PTHR12957:SF2">
    <property type="entry name" value="INTEGRATOR COMPLEX SUBUNIT 6"/>
    <property type="match status" value="1"/>
</dbReference>
<comment type="caution">
    <text evidence="3">The sequence shown here is derived from an EMBL/GenBank/DDBJ whole genome shotgun (WGS) entry which is preliminary data.</text>
</comment>
<feature type="compositionally biased region" description="Basic and acidic residues" evidence="1">
    <location>
        <begin position="672"/>
        <end position="684"/>
    </location>
</feature>
<dbReference type="InterPro" id="IPR002035">
    <property type="entry name" value="VWF_A"/>
</dbReference>
<dbReference type="EMBL" id="CANHGI010000004">
    <property type="protein sequence ID" value="CAI5448495.1"/>
    <property type="molecule type" value="Genomic_DNA"/>
</dbReference>
<dbReference type="InterPro" id="IPR036465">
    <property type="entry name" value="vWFA_dom_sf"/>
</dbReference>
<dbReference type="InterPro" id="IPR051113">
    <property type="entry name" value="Integrator_subunit6"/>
</dbReference>
<reference evidence="3" key="1">
    <citation type="submission" date="2022-11" db="EMBL/GenBank/DDBJ databases">
        <authorList>
            <person name="Kikuchi T."/>
        </authorList>
    </citation>
    <scope>NUCLEOTIDE SEQUENCE</scope>
    <source>
        <strain evidence="3">PS1010</strain>
    </source>
</reference>
<feature type="compositionally biased region" description="Polar residues" evidence="1">
    <location>
        <begin position="737"/>
        <end position="747"/>
    </location>
</feature>
<feature type="region of interest" description="Disordered" evidence="1">
    <location>
        <begin position="666"/>
        <end position="698"/>
    </location>
</feature>
<feature type="domain" description="VWFA" evidence="2">
    <location>
        <begin position="4"/>
        <end position="229"/>
    </location>
</feature>
<dbReference type="Gene3D" id="3.40.50.410">
    <property type="entry name" value="von Willebrand factor, type A domain"/>
    <property type="match status" value="1"/>
</dbReference>
<evidence type="ECO:0000313" key="3">
    <source>
        <dbReference type="EMBL" id="CAI5448495.1"/>
    </source>
</evidence>
<dbReference type="InterPro" id="IPR057413">
    <property type="entry name" value="Beta-barrel_INTS6"/>
</dbReference>